<dbReference type="Proteomes" id="UP000001549">
    <property type="component" value="Chromosome"/>
</dbReference>
<dbReference type="PANTHER" id="PTHR34107">
    <property type="entry name" value="SLL0198 PROTEIN-RELATED"/>
    <property type="match status" value="1"/>
</dbReference>
<proteinExistence type="predicted"/>
<keyword evidence="3" id="KW-1185">Reference proteome</keyword>
<name>F8B0J4_9ACTN</name>
<dbReference type="PANTHER" id="PTHR34107:SF4">
    <property type="entry name" value="SLL1222 PROTEIN"/>
    <property type="match status" value="1"/>
</dbReference>
<dbReference type="InterPro" id="IPR011335">
    <property type="entry name" value="Restrct_endonuc-II-like"/>
</dbReference>
<dbReference type="EMBL" id="CP002801">
    <property type="protein sequence ID" value="AEH09746.1"/>
    <property type="molecule type" value="Genomic_DNA"/>
</dbReference>
<protein>
    <recommendedName>
        <fullName evidence="1">Putative restriction endonuclease domain-containing protein</fullName>
    </recommendedName>
</protein>
<dbReference type="eggNOG" id="COG4636">
    <property type="taxonomic scope" value="Bacteria"/>
</dbReference>
<dbReference type="KEGG" id="fsy:FsymDg_2360"/>
<dbReference type="InterPro" id="IPR012296">
    <property type="entry name" value="Nuclease_put_TT1808"/>
</dbReference>
<dbReference type="Gene3D" id="3.90.1570.10">
    <property type="entry name" value="tt1808, chain A"/>
    <property type="match status" value="1"/>
</dbReference>
<evidence type="ECO:0000313" key="3">
    <source>
        <dbReference type="Proteomes" id="UP000001549"/>
    </source>
</evidence>
<accession>F8B0J4</accession>
<sequence>MVVMAVAYEDLPIRDDGFTVDDLEEMPDDGRRYELVDGVLLVSPAPRWEHQRACLNLAIILEAANREGSDDLVVFGPTPDVRKGRHTSVQPDVCVVRRDDLVRGERYLAVPVLVVEVLSPSSLGIDRLLKRDVYARLGVPHYCNAAQLGWRGVRPSRHANARSRIDQLLNTASSHVPQRRSVGGGVLMPRFRPVGR</sequence>
<dbReference type="AlphaFoldDB" id="F8B0J4"/>
<organism evidence="2 3">
    <name type="scientific">Candidatus Protofrankia datiscae</name>
    <dbReference type="NCBI Taxonomy" id="2716812"/>
    <lineage>
        <taxon>Bacteria</taxon>
        <taxon>Bacillati</taxon>
        <taxon>Actinomycetota</taxon>
        <taxon>Actinomycetes</taxon>
        <taxon>Frankiales</taxon>
        <taxon>Frankiaceae</taxon>
        <taxon>Protofrankia</taxon>
    </lineage>
</organism>
<dbReference type="Pfam" id="PF05685">
    <property type="entry name" value="Uma2"/>
    <property type="match status" value="1"/>
</dbReference>
<dbReference type="SUPFAM" id="SSF52980">
    <property type="entry name" value="Restriction endonuclease-like"/>
    <property type="match status" value="1"/>
</dbReference>
<evidence type="ECO:0000313" key="2">
    <source>
        <dbReference type="EMBL" id="AEH09746.1"/>
    </source>
</evidence>
<dbReference type="STRING" id="656024.FsymDg_2360"/>
<gene>
    <name evidence="2" type="ordered locus">FsymDg_2360</name>
</gene>
<dbReference type="InterPro" id="IPR008538">
    <property type="entry name" value="Uma2"/>
</dbReference>
<evidence type="ECO:0000259" key="1">
    <source>
        <dbReference type="Pfam" id="PF05685"/>
    </source>
</evidence>
<dbReference type="HOGENOM" id="CLU_1388447_0_0_11"/>
<feature type="domain" description="Putative restriction endonuclease" evidence="1">
    <location>
        <begin position="21"/>
        <end position="142"/>
    </location>
</feature>
<dbReference type="RefSeq" id="WP_013873675.1">
    <property type="nucleotide sequence ID" value="NC_015656.1"/>
</dbReference>
<dbReference type="CDD" id="cd06260">
    <property type="entry name" value="DUF820-like"/>
    <property type="match status" value="1"/>
</dbReference>
<reference evidence="2 3" key="1">
    <citation type="submission" date="2011-05" db="EMBL/GenBank/DDBJ databases">
        <title>Complete sequence of chromosome of Frankia symbiont of Datisca glomerata.</title>
        <authorList>
            <consortium name="US DOE Joint Genome Institute"/>
            <person name="Lucas S."/>
            <person name="Han J."/>
            <person name="Lapidus A."/>
            <person name="Cheng J.-F."/>
            <person name="Goodwin L."/>
            <person name="Pitluck S."/>
            <person name="Peters L."/>
            <person name="Mikhailova N."/>
            <person name="Chertkov O."/>
            <person name="Teshima H."/>
            <person name="Han C."/>
            <person name="Tapia R."/>
            <person name="Land M."/>
            <person name="Hauser L."/>
            <person name="Kyrpides N."/>
            <person name="Ivanova N."/>
            <person name="Pagani I."/>
            <person name="Berry A."/>
            <person name="Pawlowski K."/>
            <person name="Persson T."/>
            <person name="Vanden Heuvel B."/>
            <person name="Benson D."/>
            <person name="Woyke T."/>
        </authorList>
    </citation>
    <scope>NUCLEOTIDE SEQUENCE [LARGE SCALE GENOMIC DNA]</scope>
    <source>
        <strain evidence="3">4085684</strain>
    </source>
</reference>